<reference evidence="9 10" key="1">
    <citation type="submission" date="2019-02" db="EMBL/GenBank/DDBJ databases">
        <title>Deep-cultivation of Planctomycetes and their phenomic and genomic characterization uncovers novel biology.</title>
        <authorList>
            <person name="Wiegand S."/>
            <person name="Jogler M."/>
            <person name="Boedeker C."/>
            <person name="Pinto D."/>
            <person name="Vollmers J."/>
            <person name="Rivas-Marin E."/>
            <person name="Kohn T."/>
            <person name="Peeters S.H."/>
            <person name="Heuer A."/>
            <person name="Rast P."/>
            <person name="Oberbeckmann S."/>
            <person name="Bunk B."/>
            <person name="Jeske O."/>
            <person name="Meyerdierks A."/>
            <person name="Storesund J.E."/>
            <person name="Kallscheuer N."/>
            <person name="Luecker S."/>
            <person name="Lage O.M."/>
            <person name="Pohl T."/>
            <person name="Merkel B.J."/>
            <person name="Hornburger P."/>
            <person name="Mueller R.-W."/>
            <person name="Bruemmer F."/>
            <person name="Labrenz M."/>
            <person name="Spormann A.M."/>
            <person name="Op den Camp H."/>
            <person name="Overmann J."/>
            <person name="Amann R."/>
            <person name="Jetten M.S.M."/>
            <person name="Mascher T."/>
            <person name="Medema M.H."/>
            <person name="Devos D.P."/>
            <person name="Kaster A.-K."/>
            <person name="Ovreas L."/>
            <person name="Rohde M."/>
            <person name="Galperin M.Y."/>
            <person name="Jogler C."/>
        </authorList>
    </citation>
    <scope>NUCLEOTIDE SEQUENCE [LARGE SCALE GENOMIC DNA]</scope>
    <source>
        <strain evidence="9 10">Q31a</strain>
    </source>
</reference>
<dbReference type="Proteomes" id="UP000318017">
    <property type="component" value="Chromosome"/>
</dbReference>
<feature type="transmembrane region" description="Helical" evidence="7">
    <location>
        <begin position="435"/>
        <end position="455"/>
    </location>
</feature>
<evidence type="ECO:0000256" key="3">
    <source>
        <dbReference type="ARBA" id="ARBA00022692"/>
    </source>
</evidence>
<evidence type="ECO:0000313" key="9">
    <source>
        <dbReference type="EMBL" id="QDV24453.1"/>
    </source>
</evidence>
<feature type="transmembrane region" description="Helical" evidence="7">
    <location>
        <begin position="533"/>
        <end position="564"/>
    </location>
</feature>
<feature type="transmembrane region" description="Helical" evidence="7">
    <location>
        <begin position="498"/>
        <end position="521"/>
    </location>
</feature>
<dbReference type="PROSITE" id="PS51202">
    <property type="entry name" value="RCK_C"/>
    <property type="match status" value="2"/>
</dbReference>
<evidence type="ECO:0000259" key="8">
    <source>
        <dbReference type="PROSITE" id="PS51202"/>
    </source>
</evidence>
<dbReference type="InterPro" id="IPR004680">
    <property type="entry name" value="Cit_transptr-like_dom"/>
</dbReference>
<dbReference type="Gene3D" id="3.30.70.1450">
    <property type="entry name" value="Regulator of K+ conductance, C-terminal domain"/>
    <property type="match status" value="2"/>
</dbReference>
<feature type="transmembrane region" description="Helical" evidence="7">
    <location>
        <begin position="140"/>
        <end position="165"/>
    </location>
</feature>
<keyword evidence="6 7" id="KW-0472">Membrane</keyword>
<feature type="transmembrane region" description="Helical" evidence="7">
    <location>
        <begin position="31"/>
        <end position="48"/>
    </location>
</feature>
<gene>
    <name evidence="9" type="ORF">Q31a_27710</name>
</gene>
<feature type="domain" description="RCK C-terminal" evidence="8">
    <location>
        <begin position="241"/>
        <end position="326"/>
    </location>
</feature>
<dbReference type="SUPFAM" id="SSF116726">
    <property type="entry name" value="TrkA C-terminal domain-like"/>
    <property type="match status" value="2"/>
</dbReference>
<evidence type="ECO:0000256" key="4">
    <source>
        <dbReference type="ARBA" id="ARBA00022737"/>
    </source>
</evidence>
<accession>A0A518G792</accession>
<organism evidence="9 10">
    <name type="scientific">Aureliella helgolandensis</name>
    <dbReference type="NCBI Taxonomy" id="2527968"/>
    <lineage>
        <taxon>Bacteria</taxon>
        <taxon>Pseudomonadati</taxon>
        <taxon>Planctomycetota</taxon>
        <taxon>Planctomycetia</taxon>
        <taxon>Pirellulales</taxon>
        <taxon>Pirellulaceae</taxon>
        <taxon>Aureliella</taxon>
    </lineage>
</organism>
<dbReference type="PANTHER" id="PTHR43652">
    <property type="entry name" value="BASIC AMINO ACID ANTIPORTER YFCC-RELATED"/>
    <property type="match status" value="1"/>
</dbReference>
<dbReference type="Pfam" id="PF02080">
    <property type="entry name" value="TrkA_C"/>
    <property type="match status" value="2"/>
</dbReference>
<dbReference type="OrthoDB" id="9765532at2"/>
<feature type="transmembrane region" description="Helical" evidence="7">
    <location>
        <begin position="105"/>
        <end position="128"/>
    </location>
</feature>
<evidence type="ECO:0000256" key="2">
    <source>
        <dbReference type="ARBA" id="ARBA00022448"/>
    </source>
</evidence>
<keyword evidence="5 7" id="KW-1133">Transmembrane helix</keyword>
<dbReference type="FunFam" id="3.30.70.1450:FF:000009">
    <property type="entry name" value="SLC13 family permease"/>
    <property type="match status" value="1"/>
</dbReference>
<dbReference type="InterPro" id="IPR036721">
    <property type="entry name" value="RCK_C_sf"/>
</dbReference>
<keyword evidence="2" id="KW-0813">Transport</keyword>
<dbReference type="PANTHER" id="PTHR43652:SF2">
    <property type="entry name" value="BASIC AMINO ACID ANTIPORTER YFCC-RELATED"/>
    <property type="match status" value="1"/>
</dbReference>
<dbReference type="RefSeq" id="WP_145078122.1">
    <property type="nucleotide sequence ID" value="NZ_CP036298.1"/>
</dbReference>
<keyword evidence="4" id="KW-0677">Repeat</keyword>
<feature type="transmembrane region" description="Helical" evidence="7">
    <location>
        <begin position="576"/>
        <end position="595"/>
    </location>
</feature>
<feature type="domain" description="RCK C-terminal" evidence="8">
    <location>
        <begin position="334"/>
        <end position="418"/>
    </location>
</feature>
<dbReference type="Pfam" id="PF03600">
    <property type="entry name" value="CitMHS"/>
    <property type="match status" value="1"/>
</dbReference>
<feature type="transmembrane region" description="Helical" evidence="7">
    <location>
        <begin position="615"/>
        <end position="635"/>
    </location>
</feature>
<feature type="transmembrane region" description="Helical" evidence="7">
    <location>
        <begin position="467"/>
        <end position="486"/>
    </location>
</feature>
<sequence>MNSLQDFQQIIAVAIILIVFVTMQVRRNAPTDLLFGLALVAYILFGIVDPATAWKGFSSNAVIAIGGLLVVSTALRNTGALDSLGAKLLGNVKTERGALGRLSSVLLTSSAFLLNTAIVAMLMPVVISWCRQRNVSPSRLLLPVSYLAILGGTCTLVGTSTNFVVNEKLTEMSQLIEQSERNQALGKPSESPFDIDWLLEQREQLQPMSLFEISRIGVPCALLGAFVLIVCGRRLLPNRTELLDSLEEQRREYLVEMLVTQSCGLIGKTVEEGGLRHLPGLFLIEIDRDSKAIAPVSPSDRILENDRLVFTGVVATIVDLEKIAGLIPATDINYEIAPEKVENRTLVEVVLSPSSPLVGSTIRQANFRQYYGAAVVAVHRNGERLPTKLGDIELSPGDTLLLQTNRSFVRSYRNRPDFYLVSGVEDSKGRRHDRLLLACSLAIGLIAWLLLQSVLGETSLPQAFSSPEVAIFGIALAMVVTGCVSMSDARRSIDLPMLFTVGAAIGVGTGFSQCGAAESIAELLLGFIGTNEYMVLIALFVVTVCLTEMISNVAVATMMFYIAIGVASALDANPRTFIMAITLGASLSFVSPIGYQTNLMVMGPGGYRPTDYLRAGIPLSLAIGALAIILLPLIWPFH</sequence>
<feature type="transmembrane region" description="Helical" evidence="7">
    <location>
        <begin position="7"/>
        <end position="25"/>
    </location>
</feature>
<dbReference type="GO" id="GO:0008324">
    <property type="term" value="F:monoatomic cation transmembrane transporter activity"/>
    <property type="evidence" value="ECO:0007669"/>
    <property type="project" value="InterPro"/>
</dbReference>
<evidence type="ECO:0000313" key="10">
    <source>
        <dbReference type="Proteomes" id="UP000318017"/>
    </source>
</evidence>
<dbReference type="InterPro" id="IPR006037">
    <property type="entry name" value="RCK_C"/>
</dbReference>
<keyword evidence="10" id="KW-1185">Reference proteome</keyword>
<evidence type="ECO:0000256" key="5">
    <source>
        <dbReference type="ARBA" id="ARBA00022989"/>
    </source>
</evidence>
<evidence type="ECO:0000256" key="6">
    <source>
        <dbReference type="ARBA" id="ARBA00023136"/>
    </source>
</evidence>
<dbReference type="KEGG" id="ahel:Q31a_27710"/>
<comment type="subcellular location">
    <subcellularLocation>
        <location evidence="1">Membrane</location>
        <topology evidence="1">Multi-pass membrane protein</topology>
    </subcellularLocation>
</comment>
<dbReference type="InterPro" id="IPR051679">
    <property type="entry name" value="DASS-Related_Transporters"/>
</dbReference>
<evidence type="ECO:0000256" key="7">
    <source>
        <dbReference type="SAM" id="Phobius"/>
    </source>
</evidence>
<proteinExistence type="predicted"/>
<dbReference type="AlphaFoldDB" id="A0A518G792"/>
<name>A0A518G792_9BACT</name>
<dbReference type="PROSITE" id="PS01271">
    <property type="entry name" value="NA_SULFATE"/>
    <property type="match status" value="1"/>
</dbReference>
<protein>
    <submittedName>
        <fullName evidence="9">Citrate transporter</fullName>
    </submittedName>
</protein>
<feature type="transmembrane region" description="Helical" evidence="7">
    <location>
        <begin position="57"/>
        <end position="75"/>
    </location>
</feature>
<evidence type="ECO:0000256" key="1">
    <source>
        <dbReference type="ARBA" id="ARBA00004141"/>
    </source>
</evidence>
<dbReference type="GO" id="GO:0006813">
    <property type="term" value="P:potassium ion transport"/>
    <property type="evidence" value="ECO:0007669"/>
    <property type="project" value="InterPro"/>
</dbReference>
<keyword evidence="3 7" id="KW-0812">Transmembrane</keyword>
<dbReference type="GO" id="GO:0005886">
    <property type="term" value="C:plasma membrane"/>
    <property type="evidence" value="ECO:0007669"/>
    <property type="project" value="TreeGrafter"/>
</dbReference>
<dbReference type="InterPro" id="IPR031312">
    <property type="entry name" value="Na/sul_symport_CS"/>
</dbReference>
<dbReference type="EMBL" id="CP036298">
    <property type="protein sequence ID" value="QDV24453.1"/>
    <property type="molecule type" value="Genomic_DNA"/>
</dbReference>